<dbReference type="EMBL" id="CTEN01000003">
    <property type="protein sequence ID" value="CQR24952.1"/>
    <property type="molecule type" value="Genomic_DNA"/>
</dbReference>
<feature type="region of interest" description="Disordered" evidence="1">
    <location>
        <begin position="28"/>
        <end position="52"/>
    </location>
</feature>
<name>A0A0E4CSS0_9STRE</name>
<keyword evidence="4" id="KW-1185">Reference proteome</keyword>
<dbReference type="OrthoDB" id="2237472at2"/>
<gene>
    <name evidence="3" type="ORF">BN1356_01297</name>
</gene>
<dbReference type="AlphaFoldDB" id="A0A0E4CSS0"/>
<organism evidence="3 4">
    <name type="scientific">Streptococcus varani</name>
    <dbReference type="NCBI Taxonomy" id="1608583"/>
    <lineage>
        <taxon>Bacteria</taxon>
        <taxon>Bacillati</taxon>
        <taxon>Bacillota</taxon>
        <taxon>Bacilli</taxon>
        <taxon>Lactobacillales</taxon>
        <taxon>Streptococcaceae</taxon>
        <taxon>Streptococcus</taxon>
    </lineage>
</organism>
<reference evidence="4" key="1">
    <citation type="submission" date="2015-03" db="EMBL/GenBank/DDBJ databases">
        <authorList>
            <person name="Urmite Genomes"/>
        </authorList>
    </citation>
    <scope>NUCLEOTIDE SEQUENCE [LARGE SCALE GENOMIC DNA]</scope>
    <source>
        <strain evidence="4">FF10</strain>
    </source>
</reference>
<evidence type="ECO:0000313" key="4">
    <source>
        <dbReference type="Proteomes" id="UP000198604"/>
    </source>
</evidence>
<evidence type="ECO:0000256" key="1">
    <source>
        <dbReference type="SAM" id="MobiDB-lite"/>
    </source>
</evidence>
<dbReference type="PROSITE" id="PS51257">
    <property type="entry name" value="PROKAR_LIPOPROTEIN"/>
    <property type="match status" value="1"/>
</dbReference>
<dbReference type="RefSeq" id="WP_093650561.1">
    <property type="nucleotide sequence ID" value="NZ_CTEN01000003.1"/>
</dbReference>
<dbReference type="Proteomes" id="UP000198604">
    <property type="component" value="Unassembled WGS sequence"/>
</dbReference>
<feature type="compositionally biased region" description="Polar residues" evidence="1">
    <location>
        <begin position="30"/>
        <end position="52"/>
    </location>
</feature>
<evidence type="ECO:0008006" key="5">
    <source>
        <dbReference type="Google" id="ProtNLM"/>
    </source>
</evidence>
<evidence type="ECO:0000256" key="2">
    <source>
        <dbReference type="SAM" id="SignalP"/>
    </source>
</evidence>
<sequence length="248" mass="27679" precursor="true">MPFKKKLSLSISASLLVLLLVACGAKESETNSPESTTNQVQNEQGSHASSAQKDNLVVARTKVIDNPRPQTPSDLVERLKEGGLVIFHRYTGATRGNSDVEAVPGTYDDGQRISEQSIQAMQDLGYKYQELGIPVETVYSSEYFFVWQHAIEAFKSLNQPIQIHRDFTGSLFFTDQNELEVSLQGLRNRTVTPPSPHTNTVFFTHQGKFDKAFGYYPDAGWTMIFQPDGSGIPKVIANMPLEEFLMLQ</sequence>
<dbReference type="STRING" id="1608583.BN1356_01297"/>
<evidence type="ECO:0000313" key="3">
    <source>
        <dbReference type="EMBL" id="CQR24952.1"/>
    </source>
</evidence>
<proteinExistence type="predicted"/>
<feature type="chain" id="PRO_5002419299" description="Lipoprotein" evidence="2">
    <location>
        <begin position="28"/>
        <end position="248"/>
    </location>
</feature>
<feature type="signal peptide" evidence="2">
    <location>
        <begin position="1"/>
        <end position="27"/>
    </location>
</feature>
<keyword evidence="2" id="KW-0732">Signal</keyword>
<protein>
    <recommendedName>
        <fullName evidence="5">Lipoprotein</fullName>
    </recommendedName>
</protein>
<accession>A0A0E4CSS0</accession>